<keyword evidence="9 10" id="KW-0998">Cell outer membrane</keyword>
<dbReference type="CDD" id="cd01347">
    <property type="entry name" value="ligand_gated_channel"/>
    <property type="match status" value="1"/>
</dbReference>
<evidence type="ECO:0000256" key="6">
    <source>
        <dbReference type="ARBA" id="ARBA00023077"/>
    </source>
</evidence>
<reference evidence="15 16" key="1">
    <citation type="submission" date="2020-06" db="EMBL/GenBank/DDBJ databases">
        <title>Dyadobacter sandarakinus sp. nov., isolated from the soil of the Arctic Yellow River Station.</title>
        <authorList>
            <person name="Zhang Y."/>
            <person name="Peng F."/>
        </authorList>
    </citation>
    <scope>NUCLEOTIDE SEQUENCE [LARGE SCALE GENOMIC DNA]</scope>
    <source>
        <strain evidence="15 16">Q3-56</strain>
    </source>
</reference>
<evidence type="ECO:0000313" key="15">
    <source>
        <dbReference type="EMBL" id="QRR03441.1"/>
    </source>
</evidence>
<accession>A0ABX7IEY4</accession>
<comment type="subcellular location">
    <subcellularLocation>
        <location evidence="1 10">Cell outer membrane</location>
        <topology evidence="1 10">Multi-pass membrane protein</topology>
    </subcellularLocation>
</comment>
<evidence type="ECO:0000256" key="10">
    <source>
        <dbReference type="PROSITE-ProRule" id="PRU01360"/>
    </source>
</evidence>
<keyword evidence="16" id="KW-1185">Reference proteome</keyword>
<dbReference type="InterPro" id="IPR037066">
    <property type="entry name" value="Plug_dom_sf"/>
</dbReference>
<evidence type="ECO:0000256" key="11">
    <source>
        <dbReference type="RuleBase" id="RU003357"/>
    </source>
</evidence>
<evidence type="ECO:0000256" key="8">
    <source>
        <dbReference type="ARBA" id="ARBA00023170"/>
    </source>
</evidence>
<dbReference type="Proteomes" id="UP000612680">
    <property type="component" value="Chromosome"/>
</dbReference>
<dbReference type="EMBL" id="CP056775">
    <property type="protein sequence ID" value="QRR03441.1"/>
    <property type="molecule type" value="Genomic_DNA"/>
</dbReference>
<evidence type="ECO:0000256" key="5">
    <source>
        <dbReference type="ARBA" id="ARBA00022729"/>
    </source>
</evidence>
<keyword evidence="4 10" id="KW-0812">Transmembrane</keyword>
<gene>
    <name evidence="15" type="ORF">HWI92_22260</name>
</gene>
<keyword evidence="6 11" id="KW-0798">TonB box</keyword>
<dbReference type="InterPro" id="IPR039426">
    <property type="entry name" value="TonB-dep_rcpt-like"/>
</dbReference>
<keyword evidence="7 10" id="KW-0472">Membrane</keyword>
<proteinExistence type="inferred from homology"/>
<dbReference type="InterPro" id="IPR036942">
    <property type="entry name" value="Beta-barrel_TonB_sf"/>
</dbReference>
<evidence type="ECO:0000259" key="13">
    <source>
        <dbReference type="Pfam" id="PF00593"/>
    </source>
</evidence>
<feature type="domain" description="TonB-dependent receptor plug" evidence="14">
    <location>
        <begin position="48"/>
        <end position="148"/>
    </location>
</feature>
<sequence length="689" mass="76771">MKHHLLVLLLTSAVNTSLAQDAREDSVRTSELKEVVVTATRTEKMLSQLPVPVMQITSSEIKNRGMVRLNEILAEQTGLAIVTDHGKGIQMQGFSPEYTMILIDGEPVIGRTSGTLELSRITTTNIERIEIVKGPSSSLYGSEAMAGVINIITQKPHDGFKTALSARYGTNNSTDLSVESSFRKNRFDIGGFVNHNSSSGYALRPETGTHTVSPFAACTFQVRSGFKVNSRSDIRFSGRYFESGQDDRYVTENRYAGGRGHEQNLSLAPSYHVRFSDKLNASARFYHSFYKTKAAYHYEDDHSLFDQSYFDQTFTRIELQTDYTPVKNVKVTLGGGAVHETVEATRYEHLQAFNSGYGYFQADWMPVDRMSIIGGGRFDAHSQYKSQFSPKLAASYRLTDRLMVLASAGKGYKAPDFRQLYLNFSNAAVGYSVFGYIGLAERLAELQRSGQIEKVLIDPASLAELNAESSTSFNAGMRYSPWSDFHITINFFRNNIKNLINTQAIALKTNGLFVYSYFNLNSVITQGAETEVSWSLGRHFEVATGFQLLDAFDEAERDKVKAGKVYTKDEQNHTRLVKPGEYGGLYNRSRYMANARMSYNNPEKGITISVRSIYRGKYGISDTDGNGILNAANEYVKGYNLLNASASKSLLKNRLRIQATAENLLGYTDKASVSNLPGRLLYGGVSYNF</sequence>
<protein>
    <submittedName>
        <fullName evidence="15">TonB-dependent receptor</fullName>
    </submittedName>
</protein>
<dbReference type="PROSITE" id="PS52016">
    <property type="entry name" value="TONB_DEPENDENT_REC_3"/>
    <property type="match status" value="1"/>
</dbReference>
<dbReference type="InterPro" id="IPR000531">
    <property type="entry name" value="Beta-barrel_TonB"/>
</dbReference>
<dbReference type="PANTHER" id="PTHR30069:SF29">
    <property type="entry name" value="HEMOGLOBIN AND HEMOGLOBIN-HAPTOGLOBIN-BINDING PROTEIN 1-RELATED"/>
    <property type="match status" value="1"/>
</dbReference>
<evidence type="ECO:0000256" key="2">
    <source>
        <dbReference type="ARBA" id="ARBA00022448"/>
    </source>
</evidence>
<feature type="domain" description="TonB-dependent receptor-like beta-barrel" evidence="13">
    <location>
        <begin position="169"/>
        <end position="664"/>
    </location>
</feature>
<dbReference type="InterPro" id="IPR012910">
    <property type="entry name" value="Plug_dom"/>
</dbReference>
<name>A0ABX7IEY4_9BACT</name>
<keyword evidence="5 12" id="KW-0732">Signal</keyword>
<keyword evidence="3 10" id="KW-1134">Transmembrane beta strand</keyword>
<evidence type="ECO:0000313" key="16">
    <source>
        <dbReference type="Proteomes" id="UP000612680"/>
    </source>
</evidence>
<comment type="similarity">
    <text evidence="10 11">Belongs to the TonB-dependent receptor family.</text>
</comment>
<evidence type="ECO:0000259" key="14">
    <source>
        <dbReference type="Pfam" id="PF07715"/>
    </source>
</evidence>
<dbReference type="Gene3D" id="2.170.130.10">
    <property type="entry name" value="TonB-dependent receptor, plug domain"/>
    <property type="match status" value="1"/>
</dbReference>
<dbReference type="Gene3D" id="2.40.170.20">
    <property type="entry name" value="TonB-dependent receptor, beta-barrel domain"/>
    <property type="match status" value="1"/>
</dbReference>
<evidence type="ECO:0000256" key="9">
    <source>
        <dbReference type="ARBA" id="ARBA00023237"/>
    </source>
</evidence>
<dbReference type="Pfam" id="PF00593">
    <property type="entry name" value="TonB_dep_Rec_b-barrel"/>
    <property type="match status" value="1"/>
</dbReference>
<evidence type="ECO:0000256" key="7">
    <source>
        <dbReference type="ARBA" id="ARBA00023136"/>
    </source>
</evidence>
<evidence type="ECO:0000256" key="4">
    <source>
        <dbReference type="ARBA" id="ARBA00022692"/>
    </source>
</evidence>
<dbReference type="PANTHER" id="PTHR30069">
    <property type="entry name" value="TONB-DEPENDENT OUTER MEMBRANE RECEPTOR"/>
    <property type="match status" value="1"/>
</dbReference>
<dbReference type="SUPFAM" id="SSF56935">
    <property type="entry name" value="Porins"/>
    <property type="match status" value="1"/>
</dbReference>
<dbReference type="Pfam" id="PF07715">
    <property type="entry name" value="Plug"/>
    <property type="match status" value="1"/>
</dbReference>
<dbReference type="RefSeq" id="WP_204659414.1">
    <property type="nucleotide sequence ID" value="NZ_CP056775.1"/>
</dbReference>
<evidence type="ECO:0000256" key="12">
    <source>
        <dbReference type="SAM" id="SignalP"/>
    </source>
</evidence>
<keyword evidence="8 15" id="KW-0675">Receptor</keyword>
<feature type="signal peptide" evidence="12">
    <location>
        <begin position="1"/>
        <end position="19"/>
    </location>
</feature>
<organism evidence="15 16">
    <name type="scientific">Dyadobacter sandarakinus</name>
    <dbReference type="NCBI Taxonomy" id="2747268"/>
    <lineage>
        <taxon>Bacteria</taxon>
        <taxon>Pseudomonadati</taxon>
        <taxon>Bacteroidota</taxon>
        <taxon>Cytophagia</taxon>
        <taxon>Cytophagales</taxon>
        <taxon>Spirosomataceae</taxon>
        <taxon>Dyadobacter</taxon>
    </lineage>
</organism>
<feature type="chain" id="PRO_5046091246" evidence="12">
    <location>
        <begin position="20"/>
        <end position="689"/>
    </location>
</feature>
<keyword evidence="2 10" id="KW-0813">Transport</keyword>
<evidence type="ECO:0000256" key="3">
    <source>
        <dbReference type="ARBA" id="ARBA00022452"/>
    </source>
</evidence>
<evidence type="ECO:0000256" key="1">
    <source>
        <dbReference type="ARBA" id="ARBA00004571"/>
    </source>
</evidence>